<evidence type="ECO:0000256" key="5">
    <source>
        <dbReference type="ARBA" id="ARBA00022847"/>
    </source>
</evidence>
<dbReference type="STRING" id="418985.A0A1V9WY03"/>
<evidence type="ECO:0000256" key="3">
    <source>
        <dbReference type="ARBA" id="ARBA00022448"/>
    </source>
</evidence>
<dbReference type="Pfam" id="PF00209">
    <property type="entry name" value="SNF"/>
    <property type="match status" value="1"/>
</dbReference>
<organism evidence="10 11">
    <name type="scientific">Tropilaelaps mercedesae</name>
    <dbReference type="NCBI Taxonomy" id="418985"/>
    <lineage>
        <taxon>Eukaryota</taxon>
        <taxon>Metazoa</taxon>
        <taxon>Ecdysozoa</taxon>
        <taxon>Arthropoda</taxon>
        <taxon>Chelicerata</taxon>
        <taxon>Arachnida</taxon>
        <taxon>Acari</taxon>
        <taxon>Parasitiformes</taxon>
        <taxon>Mesostigmata</taxon>
        <taxon>Gamasina</taxon>
        <taxon>Dermanyssoidea</taxon>
        <taxon>Laelapidae</taxon>
        <taxon>Tropilaelaps</taxon>
    </lineage>
</organism>
<dbReference type="SUPFAM" id="SSF161070">
    <property type="entry name" value="SNF-like"/>
    <property type="match status" value="1"/>
</dbReference>
<evidence type="ECO:0000256" key="6">
    <source>
        <dbReference type="ARBA" id="ARBA00022989"/>
    </source>
</evidence>
<keyword evidence="6 9" id="KW-1133">Transmembrane helix</keyword>
<dbReference type="GO" id="GO:0005332">
    <property type="term" value="F:gamma-aminobutyric acid:sodium:chloride symporter activity"/>
    <property type="evidence" value="ECO:0007669"/>
    <property type="project" value="TreeGrafter"/>
</dbReference>
<keyword evidence="7 9" id="KW-0472">Membrane</keyword>
<evidence type="ECO:0000313" key="10">
    <source>
        <dbReference type="EMBL" id="OQR66123.1"/>
    </source>
</evidence>
<dbReference type="InterPro" id="IPR000175">
    <property type="entry name" value="Na/ntran_symport"/>
</dbReference>
<evidence type="ECO:0000256" key="1">
    <source>
        <dbReference type="ARBA" id="ARBA00004141"/>
    </source>
</evidence>
<dbReference type="AlphaFoldDB" id="A0A1V9WY03"/>
<evidence type="ECO:0000256" key="7">
    <source>
        <dbReference type="ARBA" id="ARBA00023136"/>
    </source>
</evidence>
<comment type="similarity">
    <text evidence="2">Belongs to the sodium:neurotransmitter symporter (SNF) (TC 2.A.22) family.</text>
</comment>
<keyword evidence="3" id="KW-0813">Transport</keyword>
<keyword evidence="11" id="KW-1185">Reference proteome</keyword>
<feature type="disulfide bond" evidence="8">
    <location>
        <begin position="84"/>
        <end position="93"/>
    </location>
</feature>
<dbReference type="InParanoid" id="A0A1V9WY03"/>
<evidence type="ECO:0000256" key="4">
    <source>
        <dbReference type="ARBA" id="ARBA00022692"/>
    </source>
</evidence>
<dbReference type="PANTHER" id="PTHR11616">
    <property type="entry name" value="SODIUM/CHLORIDE DEPENDENT TRANSPORTER"/>
    <property type="match status" value="1"/>
</dbReference>
<dbReference type="PRINTS" id="PR00176">
    <property type="entry name" value="NANEUSMPORT"/>
</dbReference>
<comment type="subcellular location">
    <subcellularLocation>
        <location evidence="1">Membrane</location>
        <topology evidence="1">Multi-pass membrane protein</topology>
    </subcellularLocation>
</comment>
<dbReference type="GO" id="GO:0005886">
    <property type="term" value="C:plasma membrane"/>
    <property type="evidence" value="ECO:0007669"/>
    <property type="project" value="TreeGrafter"/>
</dbReference>
<dbReference type="OrthoDB" id="6581954at2759"/>
<keyword evidence="4 9" id="KW-0812">Transmembrane</keyword>
<dbReference type="EMBL" id="MNPL01033645">
    <property type="protein sequence ID" value="OQR66123.1"/>
    <property type="molecule type" value="Genomic_DNA"/>
</dbReference>
<keyword evidence="5" id="KW-0769">Symport</keyword>
<protein>
    <submittedName>
        <fullName evidence="10">Sodium-and chloride-dependent GABA transporter 1-like</fullName>
    </submittedName>
</protein>
<comment type="caution">
    <text evidence="10">The sequence shown here is derived from an EMBL/GenBank/DDBJ whole genome shotgun (WGS) entry which is preliminary data.</text>
</comment>
<feature type="transmembrane region" description="Helical" evidence="9">
    <location>
        <begin position="6"/>
        <end position="35"/>
    </location>
</feature>
<dbReference type="InterPro" id="IPR037272">
    <property type="entry name" value="SNS_sf"/>
</dbReference>
<dbReference type="PROSITE" id="PS50267">
    <property type="entry name" value="NA_NEUROTRAN_SYMP_3"/>
    <property type="match status" value="1"/>
</dbReference>
<dbReference type="Proteomes" id="UP000192247">
    <property type="component" value="Unassembled WGS sequence"/>
</dbReference>
<gene>
    <name evidence="10" type="ORF">BIW11_14359</name>
</gene>
<evidence type="ECO:0000256" key="2">
    <source>
        <dbReference type="ARBA" id="ARBA00006459"/>
    </source>
</evidence>
<feature type="transmembrane region" description="Helical" evidence="9">
    <location>
        <begin position="47"/>
        <end position="72"/>
    </location>
</feature>
<evidence type="ECO:0000256" key="8">
    <source>
        <dbReference type="PIRSR" id="PIRSR600175-2"/>
    </source>
</evidence>
<dbReference type="PANTHER" id="PTHR11616:SF265">
    <property type="entry name" value="TRANSPORTER"/>
    <property type="match status" value="1"/>
</dbReference>
<feature type="non-terminal residue" evidence="10">
    <location>
        <position position="1"/>
    </location>
</feature>
<dbReference type="GO" id="GO:0043005">
    <property type="term" value="C:neuron projection"/>
    <property type="evidence" value="ECO:0007669"/>
    <property type="project" value="TreeGrafter"/>
</dbReference>
<reference evidence="10 11" key="1">
    <citation type="journal article" date="2017" name="Gigascience">
        <title>Draft genome of the honey bee ectoparasitic mite, Tropilaelaps mercedesae, is shaped by the parasitic life history.</title>
        <authorList>
            <person name="Dong X."/>
            <person name="Armstrong S.D."/>
            <person name="Xia D."/>
            <person name="Makepeace B.L."/>
            <person name="Darby A.C."/>
            <person name="Kadowaki T."/>
        </authorList>
    </citation>
    <scope>NUCLEOTIDE SEQUENCE [LARGE SCALE GENOMIC DNA]</scope>
    <source>
        <strain evidence="10">Wuxi-XJTLU</strain>
    </source>
</reference>
<accession>A0A1V9WY03</accession>
<sequence>AFLVPYLLTLFLGGIPTFFLETSLGQFLSIGGLGVWKICPVFKGVGYAAAVMSFWLNAYYIVVLSWALYYIYASLAPDLPWRTCDNPWNTQNCRSEYEPQNCTHDCLPANVVRSPVKEYWE</sequence>
<keyword evidence="8" id="KW-1015">Disulfide bond</keyword>
<evidence type="ECO:0000313" key="11">
    <source>
        <dbReference type="Proteomes" id="UP000192247"/>
    </source>
</evidence>
<name>A0A1V9WY03_9ACAR</name>
<evidence type="ECO:0000256" key="9">
    <source>
        <dbReference type="SAM" id="Phobius"/>
    </source>
</evidence>
<proteinExistence type="inferred from homology"/>